<dbReference type="Pfam" id="PF05089">
    <property type="entry name" value="NAGLU"/>
    <property type="match status" value="1"/>
</dbReference>
<feature type="domain" description="Alpha-N-acetylglucosaminidase N-terminal" evidence="3">
    <location>
        <begin position="40"/>
        <end position="120"/>
    </location>
</feature>
<dbReference type="InterPro" id="IPR007781">
    <property type="entry name" value="NAGLU"/>
</dbReference>
<keyword evidence="6" id="KW-1185">Reference proteome</keyword>
<reference evidence="5 6" key="1">
    <citation type="submission" date="2015-10" db="EMBL/GenBank/DDBJ databases">
        <title>Draft genome sequence of pyrrolomycin-producing Streptomyces vitaminophilus.</title>
        <authorList>
            <person name="Graham D.E."/>
            <person name="Mahan K.M."/>
            <person name="Klingeman D.M."/>
            <person name="Hettich R.L."/>
            <person name="Parry R.J."/>
        </authorList>
    </citation>
    <scope>NUCLEOTIDE SEQUENCE [LARGE SCALE GENOMIC DNA]</scope>
    <source>
        <strain evidence="5 6">ATCC 31673</strain>
    </source>
</reference>
<evidence type="ECO:0000259" key="3">
    <source>
        <dbReference type="Pfam" id="PF12971"/>
    </source>
</evidence>
<dbReference type="InterPro" id="IPR029018">
    <property type="entry name" value="Hex-like_dom2"/>
</dbReference>
<dbReference type="AlphaFoldDB" id="A0A0T6LWH9"/>
<dbReference type="InterPro" id="IPR024240">
    <property type="entry name" value="NAGLU_N"/>
</dbReference>
<dbReference type="Gene3D" id="1.20.120.670">
    <property type="entry name" value="N-acetyl-b-d-glucoasminidase"/>
    <property type="match status" value="1"/>
</dbReference>
<dbReference type="Pfam" id="PF12972">
    <property type="entry name" value="NAGLU_C"/>
    <property type="match status" value="1"/>
</dbReference>
<proteinExistence type="predicted"/>
<feature type="domain" description="Alpha-N-acetylglucosaminidase tim-barrel" evidence="2">
    <location>
        <begin position="134"/>
        <end position="454"/>
    </location>
</feature>
<feature type="domain" description="Alpha-N-acetylglucosaminidase C-terminal" evidence="4">
    <location>
        <begin position="463"/>
        <end position="726"/>
    </location>
</feature>
<dbReference type="InterPro" id="IPR006311">
    <property type="entry name" value="TAT_signal"/>
</dbReference>
<dbReference type="PROSITE" id="PS51318">
    <property type="entry name" value="TAT"/>
    <property type="match status" value="1"/>
</dbReference>
<dbReference type="Pfam" id="PF12971">
    <property type="entry name" value="NAGLU_N"/>
    <property type="match status" value="1"/>
</dbReference>
<keyword evidence="1" id="KW-0378">Hydrolase</keyword>
<dbReference type="RefSeq" id="WP_018381651.1">
    <property type="nucleotide sequence ID" value="NZ_LLZU01000005.1"/>
</dbReference>
<dbReference type="Gene3D" id="2.60.120.200">
    <property type="match status" value="1"/>
</dbReference>
<dbReference type="Gene3D" id="3.30.379.10">
    <property type="entry name" value="Chitobiase/beta-hexosaminidase domain 2-like"/>
    <property type="match status" value="1"/>
</dbReference>
<name>A0A0T6LWH9_WENVI</name>
<evidence type="ECO:0000259" key="2">
    <source>
        <dbReference type="Pfam" id="PF05089"/>
    </source>
</evidence>
<protein>
    <submittedName>
        <fullName evidence="5">Alpha-N-acetylglucosaminidase</fullName>
    </submittedName>
</protein>
<dbReference type="PANTHER" id="PTHR12872">
    <property type="entry name" value="ALPHA-N-ACETYLGLUCOSAMINIDASE"/>
    <property type="match status" value="1"/>
</dbReference>
<evidence type="ECO:0000313" key="5">
    <source>
        <dbReference type="EMBL" id="KRV50475.1"/>
    </source>
</evidence>
<evidence type="ECO:0000256" key="1">
    <source>
        <dbReference type="ARBA" id="ARBA00022801"/>
    </source>
</evidence>
<dbReference type="OrthoDB" id="179563at2"/>
<dbReference type="eggNOG" id="COG1501">
    <property type="taxonomic scope" value="Bacteria"/>
</dbReference>
<evidence type="ECO:0000259" key="4">
    <source>
        <dbReference type="Pfam" id="PF12972"/>
    </source>
</evidence>
<dbReference type="STRING" id="76728.AQ490_15445"/>
<dbReference type="Gene3D" id="3.20.20.80">
    <property type="entry name" value="Glycosidases"/>
    <property type="match status" value="1"/>
</dbReference>
<evidence type="ECO:0000313" key="6">
    <source>
        <dbReference type="Proteomes" id="UP000050867"/>
    </source>
</evidence>
<gene>
    <name evidence="5" type="ORF">AQ490_15445</name>
</gene>
<dbReference type="GO" id="GO:0005975">
    <property type="term" value="P:carbohydrate metabolic process"/>
    <property type="evidence" value="ECO:0007669"/>
    <property type="project" value="UniProtKB-ARBA"/>
</dbReference>
<dbReference type="InterPro" id="IPR024732">
    <property type="entry name" value="NAGLU_C"/>
</dbReference>
<dbReference type="GO" id="GO:0016787">
    <property type="term" value="F:hydrolase activity"/>
    <property type="evidence" value="ECO:0007669"/>
    <property type="project" value="UniProtKB-KW"/>
</dbReference>
<accession>A0A0T6LWH9</accession>
<dbReference type="PANTHER" id="PTHR12872:SF1">
    <property type="entry name" value="ALPHA-N-ACETYLGLUCOSAMINIDASE"/>
    <property type="match status" value="1"/>
</dbReference>
<dbReference type="EMBL" id="LLZU01000005">
    <property type="protein sequence ID" value="KRV50475.1"/>
    <property type="molecule type" value="Genomic_DNA"/>
</dbReference>
<organism evidence="5 6">
    <name type="scientific">Wenjunlia vitaminophila</name>
    <name type="common">Streptomyces vitaminophilus</name>
    <dbReference type="NCBI Taxonomy" id="76728"/>
    <lineage>
        <taxon>Bacteria</taxon>
        <taxon>Bacillati</taxon>
        <taxon>Actinomycetota</taxon>
        <taxon>Actinomycetes</taxon>
        <taxon>Kitasatosporales</taxon>
        <taxon>Streptomycetaceae</taxon>
        <taxon>Wenjunlia</taxon>
    </lineage>
</organism>
<dbReference type="InterPro" id="IPR024733">
    <property type="entry name" value="NAGLU_tim-barrel"/>
</dbReference>
<sequence>MTELSRRTVLGTAAILGAGTALGGYAPAGATDQPFATASANEALVRLLGPTHAAQFQLVPVPRSDSQEEFVVSGPAGRIEVRGTSPTTLLTGVHWYLKYVCRAQVSWTNDQLDLPDTLPAVGQTLRQRTTVPHRFALNDTNDGYTRPYGDWSHWERLIDVLALHGCNEVLVIAGMEAVYHRALMEFGYSDAEARAWIPAPTHQPWWLLQNLSGYGGPISEELLATRIELGQRIAERLRALEMEPVFPGYFGQVPEGFVDRNPGARVVPQGTWQGFRRPDWQDPRTAVFGEFAASFYRHQRDLFGSARYFKMDLLHEGGTPGDVPVGDAARGVERALRAAHPQSTWVILGWQNNPRRQLLDAIDKQQMLIVDGLSDRYDAEADRDVDWGGTPYAFGTIPNYGGRTTLGARTHRWLDRYFAWRDKPGSALVGTAYLPEAVDRDPAAFEFFSELAWRDEPMDAEQWFAEYADLRYGDRDGHARKAWSALHLSAYQHSARQRSDPHDSLFQARPSLTANSAAVFAPQTLTYDPSVLDTALDELLRVRPELRERDSYRQDLVDVARQALANRSRQLLPVLRTAYARKDLETFRDITELWLRLMRLSDELAGTHRHFLLGPWLADAQRMASSASESAELERTARVLVTTWGHRAAADAGDLAEYANREWHGLISDFYLPRWQRYFTELEDALVEGRAPRSIDWYAMEEPWTRDRTPYPQRPVALPHPAAQRVRDVLARAPHQGNVTISAEPTTLSPDRLTLLTATFTNVNGLAPTGRVDLELTGPDARPEGPTWLPQVPAGGQGTVRWQATAPQGPLDRPLRPLPYELTATYGPQGQPRVRTVRSGSLYVAGPLDAALTTVTNNDAVFGQLGERYAIDGAGNDLWTAQAHFGAIVRAGAMGDGTSVTTRVDSQAVTGPWARAGIIVRDSLATAGSRGFVNLSVTPANGVVLSFDANGDGTLDTYRRVTGVKAPVTLRLTRSGAAYTGEFSTDDGVTWRTVATVTAPGGTAGGQDVGLFMSAANGGSGARGLVEFTGFTVNS</sequence>
<dbReference type="Proteomes" id="UP000050867">
    <property type="component" value="Unassembled WGS sequence"/>
</dbReference>
<dbReference type="eggNOG" id="COG3669">
    <property type="taxonomic scope" value="Bacteria"/>
</dbReference>
<comment type="caution">
    <text evidence="5">The sequence shown here is derived from an EMBL/GenBank/DDBJ whole genome shotgun (WGS) entry which is preliminary data.</text>
</comment>